<dbReference type="EMBL" id="MU005777">
    <property type="protein sequence ID" value="KAF2705871.1"/>
    <property type="molecule type" value="Genomic_DNA"/>
</dbReference>
<dbReference type="Pfam" id="PF23867">
    <property type="entry name" value="Mmc1_N"/>
    <property type="match status" value="1"/>
</dbReference>
<evidence type="ECO:0000313" key="4">
    <source>
        <dbReference type="Proteomes" id="UP000799428"/>
    </source>
</evidence>
<sequence>MPPWVAFVPRSTSLLKGRGIERLPLAIHCRNVAIPRVSRCSHLRIRSASTHVSPTAINAQPRIPPRNKELHDAISDLSGDAGAFVNISRLQLALQGLAVQDAVVRIAVLSLGNQRIAQQLARLLLADPLGAEEQWERDLDKTGDEGRPILLRYGDEGDTHPSSPLYRILSIPSRVLQTHRLEVLISTLNTRVPTANRSAADALVVPILPVTSATTSIVPYPVHKTLVLGDGLDSAVEYGKFTWDVVGDMPDMVKAAVDLPPPMKEMESEKHSTCAAVNIEAGTAALASFRLSIANATIYEQGWFKSGMPILSEWLVQGMNSSETPKPALKRLVESLVDDAENRITEADTAELNHLVTAALHPDVTQSILDHLETWAEKSHAELRDELDEAFSARNWHKLAWWKLLWRADDVGVITSEILERRWLVSAEKSCIFLAGRMDQAGFPDDVRKLSIPLQQETPSSTLSDQASPTTPEPPTSGEAATNVSTVVHAPQPWPAQIAASRSELSRITIPHLQSLSQRLVLAALSTTSISSALSALLYISVPTFSAFEASAIAAVGLTFSLRRLQNMWEKARETWQAEVREEGRKTLKSTEETVRLIVSRSQKPVADSAGVEQRRTAREAVKKVRDALARV</sequence>
<name>A0A6G1K087_9PLEO</name>
<dbReference type="AlphaFoldDB" id="A0A6G1K087"/>
<gene>
    <name evidence="3" type="ORF">K504DRAFT_439169</name>
</gene>
<organism evidence="3 4">
    <name type="scientific">Pleomassaria siparia CBS 279.74</name>
    <dbReference type="NCBI Taxonomy" id="1314801"/>
    <lineage>
        <taxon>Eukaryota</taxon>
        <taxon>Fungi</taxon>
        <taxon>Dikarya</taxon>
        <taxon>Ascomycota</taxon>
        <taxon>Pezizomycotina</taxon>
        <taxon>Dothideomycetes</taxon>
        <taxon>Pleosporomycetidae</taxon>
        <taxon>Pleosporales</taxon>
        <taxon>Pleomassariaceae</taxon>
        <taxon>Pleomassaria</taxon>
    </lineage>
</organism>
<keyword evidence="4" id="KW-1185">Reference proteome</keyword>
<dbReference type="PANTHER" id="PTHR38644:SF1">
    <property type="entry name" value="EXPRESSED PROTEIN"/>
    <property type="match status" value="1"/>
</dbReference>
<proteinExistence type="predicted"/>
<dbReference type="Pfam" id="PF23868">
    <property type="entry name" value="Mmc1_C"/>
    <property type="match status" value="1"/>
</dbReference>
<protein>
    <recommendedName>
        <fullName evidence="2">Mmc1 C-terminal domain-containing protein</fullName>
    </recommendedName>
</protein>
<dbReference type="Proteomes" id="UP000799428">
    <property type="component" value="Unassembled WGS sequence"/>
</dbReference>
<evidence type="ECO:0000313" key="3">
    <source>
        <dbReference type="EMBL" id="KAF2705871.1"/>
    </source>
</evidence>
<feature type="domain" description="Mmc1 C-terminal" evidence="2">
    <location>
        <begin position="370"/>
        <end position="585"/>
    </location>
</feature>
<dbReference type="OrthoDB" id="5319015at2759"/>
<feature type="region of interest" description="Disordered" evidence="1">
    <location>
        <begin position="457"/>
        <end position="480"/>
    </location>
</feature>
<dbReference type="PANTHER" id="PTHR38644">
    <property type="entry name" value="EXPRESSED PROTEIN"/>
    <property type="match status" value="1"/>
</dbReference>
<evidence type="ECO:0000256" key="1">
    <source>
        <dbReference type="SAM" id="MobiDB-lite"/>
    </source>
</evidence>
<dbReference type="InterPro" id="IPR056196">
    <property type="entry name" value="Mmc1_C"/>
</dbReference>
<feature type="compositionally biased region" description="Polar residues" evidence="1">
    <location>
        <begin position="457"/>
        <end position="466"/>
    </location>
</feature>
<accession>A0A6G1K087</accession>
<evidence type="ECO:0000259" key="2">
    <source>
        <dbReference type="Pfam" id="PF23868"/>
    </source>
</evidence>
<reference evidence="3" key="1">
    <citation type="journal article" date="2020" name="Stud. Mycol.">
        <title>101 Dothideomycetes genomes: a test case for predicting lifestyles and emergence of pathogens.</title>
        <authorList>
            <person name="Haridas S."/>
            <person name="Albert R."/>
            <person name="Binder M."/>
            <person name="Bloem J."/>
            <person name="Labutti K."/>
            <person name="Salamov A."/>
            <person name="Andreopoulos B."/>
            <person name="Baker S."/>
            <person name="Barry K."/>
            <person name="Bills G."/>
            <person name="Bluhm B."/>
            <person name="Cannon C."/>
            <person name="Castanera R."/>
            <person name="Culley D."/>
            <person name="Daum C."/>
            <person name="Ezra D."/>
            <person name="Gonzalez J."/>
            <person name="Henrissat B."/>
            <person name="Kuo A."/>
            <person name="Liang C."/>
            <person name="Lipzen A."/>
            <person name="Lutzoni F."/>
            <person name="Magnuson J."/>
            <person name="Mondo S."/>
            <person name="Nolan M."/>
            <person name="Ohm R."/>
            <person name="Pangilinan J."/>
            <person name="Park H.-J."/>
            <person name="Ramirez L."/>
            <person name="Alfaro M."/>
            <person name="Sun H."/>
            <person name="Tritt A."/>
            <person name="Yoshinaga Y."/>
            <person name="Zwiers L.-H."/>
            <person name="Turgeon B."/>
            <person name="Goodwin S."/>
            <person name="Spatafora J."/>
            <person name="Crous P."/>
            <person name="Grigoriev I."/>
        </authorList>
    </citation>
    <scope>NUCLEOTIDE SEQUENCE</scope>
    <source>
        <strain evidence="3">CBS 279.74</strain>
    </source>
</reference>